<evidence type="ECO:0000313" key="1">
    <source>
        <dbReference type="EMBL" id="QXN88091.1"/>
    </source>
</evidence>
<accession>A0ABX8RFF6</accession>
<reference evidence="1 2" key="1">
    <citation type="submission" date="2021-07" db="EMBL/GenBank/DDBJ databases">
        <title>Whole Genome Sequence of Nocardia Iowensis.</title>
        <authorList>
            <person name="Lamm A."/>
            <person name="Collins-Fairclough A.M."/>
            <person name="Bunk B."/>
            <person name="Sproer C."/>
        </authorList>
    </citation>
    <scope>NUCLEOTIDE SEQUENCE [LARGE SCALE GENOMIC DNA]</scope>
    <source>
        <strain evidence="1 2">NRRL 5646</strain>
    </source>
</reference>
<keyword evidence="2" id="KW-1185">Reference proteome</keyword>
<dbReference type="RefSeq" id="WP_218468975.1">
    <property type="nucleotide sequence ID" value="NZ_BAABJN010000008.1"/>
</dbReference>
<protein>
    <submittedName>
        <fullName evidence="1">Uncharacterized protein</fullName>
    </submittedName>
</protein>
<proteinExistence type="predicted"/>
<sequence>MSAIHIRAPRHHHRPGMAAGAGMHGMVVFGTGLDCYLSYRPMFQEPYNFQVLLAVEFDERGSRALGADRRVGYTGIHTFDPEDFPIAELDPASEHRRGSFRGTLIRGRHERGGIAIANDVVATVRRVVYFAELGADRERGRGLLTHLCFGRPDRMYLAHRITLRPSFDQIVGARLIPGTVTDMLGEPVPDHVPSQRFEQAQPIILGQREFTGTRLRAGELAVAAFPPTASAGDAQGFLAEIVVERQIYLEVADLA</sequence>
<dbReference type="EMBL" id="CP078145">
    <property type="protein sequence ID" value="QXN88091.1"/>
    <property type="molecule type" value="Genomic_DNA"/>
</dbReference>
<gene>
    <name evidence="1" type="ORF">KV110_20925</name>
</gene>
<organism evidence="1 2">
    <name type="scientific">Nocardia iowensis</name>
    <dbReference type="NCBI Taxonomy" id="204891"/>
    <lineage>
        <taxon>Bacteria</taxon>
        <taxon>Bacillati</taxon>
        <taxon>Actinomycetota</taxon>
        <taxon>Actinomycetes</taxon>
        <taxon>Mycobacteriales</taxon>
        <taxon>Nocardiaceae</taxon>
        <taxon>Nocardia</taxon>
    </lineage>
</organism>
<dbReference type="Proteomes" id="UP000694257">
    <property type="component" value="Chromosome"/>
</dbReference>
<evidence type="ECO:0000313" key="2">
    <source>
        <dbReference type="Proteomes" id="UP000694257"/>
    </source>
</evidence>
<name>A0ABX8RFF6_NOCIO</name>